<dbReference type="KEGG" id="proo:MJB10_06565"/>
<name>A0AA96LTH0_9BACL</name>
<dbReference type="Proteomes" id="UP001304650">
    <property type="component" value="Chromosome"/>
</dbReference>
<dbReference type="AlphaFoldDB" id="A0AA96LTH0"/>
<gene>
    <name evidence="1" type="ORF">MJB10_06565</name>
</gene>
<reference evidence="1" key="1">
    <citation type="submission" date="2022-02" db="EMBL/GenBank/DDBJ databases">
        <title>Paenibacillus sp. MBLB1832 Whole Genome Shotgun Sequencing.</title>
        <authorList>
            <person name="Hwang C.Y."/>
            <person name="Cho E.-S."/>
            <person name="Seo M.-J."/>
        </authorList>
    </citation>
    <scope>NUCLEOTIDE SEQUENCE</scope>
    <source>
        <strain evidence="1">MBLB1832</strain>
    </source>
</reference>
<dbReference type="RefSeq" id="WP_314802768.1">
    <property type="nucleotide sequence ID" value="NZ_CP130319.1"/>
</dbReference>
<dbReference type="EMBL" id="CP130319">
    <property type="protein sequence ID" value="WNR45759.1"/>
    <property type="molecule type" value="Genomic_DNA"/>
</dbReference>
<accession>A0AA96LTH0</accession>
<evidence type="ECO:0000313" key="1">
    <source>
        <dbReference type="EMBL" id="WNR45759.1"/>
    </source>
</evidence>
<protein>
    <submittedName>
        <fullName evidence="1">Uncharacterized protein</fullName>
    </submittedName>
</protein>
<proteinExistence type="predicted"/>
<organism evidence="1 2">
    <name type="scientific">Paenibacillus roseopurpureus</name>
    <dbReference type="NCBI Taxonomy" id="2918901"/>
    <lineage>
        <taxon>Bacteria</taxon>
        <taxon>Bacillati</taxon>
        <taxon>Bacillota</taxon>
        <taxon>Bacilli</taxon>
        <taxon>Bacillales</taxon>
        <taxon>Paenibacillaceae</taxon>
        <taxon>Paenibacillus</taxon>
    </lineage>
</organism>
<sequence length="69" mass="7943">MENAILESLKQGKAEEAVSTMRMLCERIILKHACRVVHKKFKESFGYTPSEYLSKEWQKAHGNGLPRAH</sequence>
<keyword evidence="2" id="KW-1185">Reference proteome</keyword>
<evidence type="ECO:0000313" key="2">
    <source>
        <dbReference type="Proteomes" id="UP001304650"/>
    </source>
</evidence>